<name>A0ACC4CH03_POPAL</name>
<protein>
    <submittedName>
        <fullName evidence="1">Uncharacterized protein</fullName>
    </submittedName>
</protein>
<evidence type="ECO:0000313" key="2">
    <source>
        <dbReference type="Proteomes" id="UP000309997"/>
    </source>
</evidence>
<keyword evidence="2" id="KW-1185">Reference proteome</keyword>
<evidence type="ECO:0000313" key="1">
    <source>
        <dbReference type="EMBL" id="KAL3597359.1"/>
    </source>
</evidence>
<dbReference type="EMBL" id="RCHU02000004">
    <property type="protein sequence ID" value="KAL3597359.1"/>
    <property type="molecule type" value="Genomic_DNA"/>
</dbReference>
<comment type="caution">
    <text evidence="1">The sequence shown here is derived from an EMBL/GenBank/DDBJ whole genome shotgun (WGS) entry which is preliminary data.</text>
</comment>
<organism evidence="1 2">
    <name type="scientific">Populus alba</name>
    <name type="common">White poplar</name>
    <dbReference type="NCBI Taxonomy" id="43335"/>
    <lineage>
        <taxon>Eukaryota</taxon>
        <taxon>Viridiplantae</taxon>
        <taxon>Streptophyta</taxon>
        <taxon>Embryophyta</taxon>
        <taxon>Tracheophyta</taxon>
        <taxon>Spermatophyta</taxon>
        <taxon>Magnoliopsida</taxon>
        <taxon>eudicotyledons</taxon>
        <taxon>Gunneridae</taxon>
        <taxon>Pentapetalae</taxon>
        <taxon>rosids</taxon>
        <taxon>fabids</taxon>
        <taxon>Malpighiales</taxon>
        <taxon>Salicaceae</taxon>
        <taxon>Saliceae</taxon>
        <taxon>Populus</taxon>
    </lineage>
</organism>
<reference evidence="1 2" key="1">
    <citation type="journal article" date="2024" name="Plant Biotechnol. J.">
        <title>Genome and CRISPR/Cas9 system of a widespread forest tree (Populus alba) in the world.</title>
        <authorList>
            <person name="Liu Y.J."/>
            <person name="Jiang P.F."/>
            <person name="Han X.M."/>
            <person name="Li X.Y."/>
            <person name="Wang H.M."/>
            <person name="Wang Y.J."/>
            <person name="Wang X.X."/>
            <person name="Zeng Q.Y."/>
        </authorList>
    </citation>
    <scope>NUCLEOTIDE SEQUENCE [LARGE SCALE GENOMIC DNA]</scope>
    <source>
        <strain evidence="2">cv. PAL-ZL1</strain>
    </source>
</reference>
<proteinExistence type="predicted"/>
<accession>A0ACC4CH03</accession>
<gene>
    <name evidence="1" type="ORF">D5086_008996</name>
</gene>
<sequence length="157" mass="16602">MATKSKIWFIGGTGYIGKFIVEASAKAGHPTSVLVRDSTLSNPGKSNVIDNFKNLGGDLFDHESLVKAIKQVDVVISTVGHAQLVEQGRIIAAIKEAGNVKVTFLKIGVIFGVLAPINALFRIETPFDMPLSTSAKVGKPESLPKSPCSGREPEGDG</sequence>
<dbReference type="Proteomes" id="UP000309997">
    <property type="component" value="Unassembled WGS sequence"/>
</dbReference>